<dbReference type="Proteomes" id="UP000249354">
    <property type="component" value="Unassembled WGS sequence"/>
</dbReference>
<evidence type="ECO:0000256" key="4">
    <source>
        <dbReference type="SAM" id="Phobius"/>
    </source>
</evidence>
<proteinExistence type="inferred from homology"/>
<comment type="similarity">
    <text evidence="1">Belongs to the leucine-binding protein family.</text>
</comment>
<feature type="domain" description="Leucine-binding protein" evidence="5">
    <location>
        <begin position="146"/>
        <end position="461"/>
    </location>
</feature>
<protein>
    <submittedName>
        <fullName evidence="6">Branched-chain amino acid ABC transporter substrate-binding protein</fullName>
    </submittedName>
</protein>
<evidence type="ECO:0000313" key="6">
    <source>
        <dbReference type="EMBL" id="PZO20334.1"/>
    </source>
</evidence>
<gene>
    <name evidence="6" type="ORF">DCF25_06810</name>
</gene>
<reference evidence="6 7" key="2">
    <citation type="submission" date="2018-06" db="EMBL/GenBank/DDBJ databases">
        <title>Metagenomic assembly of (sub)arctic Cyanobacteria and their associated microbiome from non-axenic cultures.</title>
        <authorList>
            <person name="Baurain D."/>
        </authorList>
    </citation>
    <scope>NUCLEOTIDE SEQUENCE [LARGE SCALE GENOMIC DNA]</scope>
    <source>
        <strain evidence="6">ULC129bin1</strain>
    </source>
</reference>
<feature type="region of interest" description="Disordered" evidence="3">
    <location>
        <begin position="441"/>
        <end position="477"/>
    </location>
</feature>
<dbReference type="PANTHER" id="PTHR30483">
    <property type="entry name" value="LEUCINE-SPECIFIC-BINDING PROTEIN"/>
    <property type="match status" value="1"/>
</dbReference>
<dbReference type="SUPFAM" id="SSF53822">
    <property type="entry name" value="Periplasmic binding protein-like I"/>
    <property type="match status" value="1"/>
</dbReference>
<evidence type="ECO:0000256" key="2">
    <source>
        <dbReference type="ARBA" id="ARBA00022729"/>
    </source>
</evidence>
<organism evidence="6 7">
    <name type="scientific">Leptolyngbya foveolarum</name>
    <dbReference type="NCBI Taxonomy" id="47253"/>
    <lineage>
        <taxon>Bacteria</taxon>
        <taxon>Bacillati</taxon>
        <taxon>Cyanobacteriota</taxon>
        <taxon>Cyanophyceae</taxon>
        <taxon>Leptolyngbyales</taxon>
        <taxon>Leptolyngbyaceae</taxon>
        <taxon>Leptolyngbya group</taxon>
        <taxon>Leptolyngbya</taxon>
    </lineage>
</organism>
<dbReference type="Pfam" id="PF13458">
    <property type="entry name" value="Peripla_BP_6"/>
    <property type="match status" value="1"/>
</dbReference>
<comment type="caution">
    <text evidence="6">The sequence shown here is derived from an EMBL/GenBank/DDBJ whole genome shotgun (WGS) entry which is preliminary data.</text>
</comment>
<dbReference type="InterPro" id="IPR028082">
    <property type="entry name" value="Peripla_BP_I"/>
</dbReference>
<dbReference type="AlphaFoldDB" id="A0A2W4UJK8"/>
<dbReference type="PANTHER" id="PTHR30483:SF6">
    <property type="entry name" value="PERIPLASMIC BINDING PROTEIN OF ABC TRANSPORTER FOR NATURAL AMINO ACIDS"/>
    <property type="match status" value="1"/>
</dbReference>
<reference evidence="7" key="1">
    <citation type="submission" date="2018-04" db="EMBL/GenBank/DDBJ databases">
        <authorList>
            <person name="Cornet L."/>
        </authorList>
    </citation>
    <scope>NUCLEOTIDE SEQUENCE [LARGE SCALE GENOMIC DNA]</scope>
</reference>
<keyword evidence="4" id="KW-1133">Transmembrane helix</keyword>
<dbReference type="InterPro" id="IPR028081">
    <property type="entry name" value="Leu-bd"/>
</dbReference>
<dbReference type="InterPro" id="IPR051010">
    <property type="entry name" value="BCAA_transport"/>
</dbReference>
<keyword evidence="4" id="KW-0812">Transmembrane</keyword>
<evidence type="ECO:0000259" key="5">
    <source>
        <dbReference type="Pfam" id="PF13458"/>
    </source>
</evidence>
<dbReference type="EMBL" id="QBMC01000031">
    <property type="protein sequence ID" value="PZO20334.1"/>
    <property type="molecule type" value="Genomic_DNA"/>
</dbReference>
<feature type="transmembrane region" description="Helical" evidence="4">
    <location>
        <begin position="7"/>
        <end position="29"/>
    </location>
</feature>
<evidence type="ECO:0000313" key="7">
    <source>
        <dbReference type="Proteomes" id="UP000249354"/>
    </source>
</evidence>
<evidence type="ECO:0000256" key="1">
    <source>
        <dbReference type="ARBA" id="ARBA00010062"/>
    </source>
</evidence>
<evidence type="ECO:0000256" key="3">
    <source>
        <dbReference type="SAM" id="MobiDB-lite"/>
    </source>
</evidence>
<keyword evidence="2" id="KW-0732">Signal</keyword>
<sequence>MAKKNELPALIASLLITVALLGGGAWWLANNFLGTGGGGGPTTSKGSSNASRIPYQGDNDVAGADGRAGVSILPGNISETKQKGLDALAAGDYAIAQTEFKAALQADRNDPESVIYLNNAEIESGNSYSIAVSVPTGKYLGPALEILRGVAQAQRDINAAGGINGTPLKVLLFNDEGSGEVAQGIASALVEEKDVLGVVGHYSSDTTLAAGEVYEAGKLPAISPTSTAVKISSAGDYIFRTVPSDRLAAAALARYVLNTLNKKQAAVFYTGKSAYSQSVKSEFTTELLSSGGEVVADFDIDDPGFSSGSAVQEAKAAGADVIMLALTEETEARSLQILSVNQGELPVVGGDSLYDFNILDSGREDAVGLTVAVPWHILSHPQSPFVKESQQLWSASVNWRTVTAYDAVQALAAAIASGGASREGVLAGLLSGESAEGATNPVRFFPDGDRNQPSALVRVEKKPNGPSGTGYDYIPVP</sequence>
<keyword evidence="4" id="KW-0472">Membrane</keyword>
<dbReference type="CDD" id="cd06268">
    <property type="entry name" value="PBP1_ABC_transporter_LIVBP-like"/>
    <property type="match status" value="1"/>
</dbReference>
<name>A0A2W4UJK8_9CYAN</name>
<dbReference type="Gene3D" id="3.40.50.2300">
    <property type="match status" value="2"/>
</dbReference>
<accession>A0A2W4UJK8</accession>
<feature type="region of interest" description="Disordered" evidence="3">
    <location>
        <begin position="39"/>
        <end position="58"/>
    </location>
</feature>